<gene>
    <name evidence="2" type="ORF">LCGC14_0153770</name>
</gene>
<name>A0A0F9XFU4_9ZZZZ</name>
<accession>A0A0F9XFU4</accession>
<sequence length="95" mass="10855">MKSYKLYSHDKQVHWSCKTLVDQCETSHSPEIKEVSGWRLGAIIQRLKPDYGWPIKTRYHSSWNVAIASPPVETDRTDQCFPPSEPALGNVEGLQ</sequence>
<organism evidence="2">
    <name type="scientific">marine sediment metagenome</name>
    <dbReference type="NCBI Taxonomy" id="412755"/>
    <lineage>
        <taxon>unclassified sequences</taxon>
        <taxon>metagenomes</taxon>
        <taxon>ecological metagenomes</taxon>
    </lineage>
</organism>
<evidence type="ECO:0000313" key="2">
    <source>
        <dbReference type="EMBL" id="KKN97861.1"/>
    </source>
</evidence>
<comment type="caution">
    <text evidence="2">The sequence shown here is derived from an EMBL/GenBank/DDBJ whole genome shotgun (WGS) entry which is preliminary data.</text>
</comment>
<protein>
    <submittedName>
        <fullName evidence="2">Uncharacterized protein</fullName>
    </submittedName>
</protein>
<evidence type="ECO:0000256" key="1">
    <source>
        <dbReference type="SAM" id="MobiDB-lite"/>
    </source>
</evidence>
<proteinExistence type="predicted"/>
<reference evidence="2" key="1">
    <citation type="journal article" date="2015" name="Nature">
        <title>Complex archaea that bridge the gap between prokaryotes and eukaryotes.</title>
        <authorList>
            <person name="Spang A."/>
            <person name="Saw J.H."/>
            <person name="Jorgensen S.L."/>
            <person name="Zaremba-Niedzwiedzka K."/>
            <person name="Martijn J."/>
            <person name="Lind A.E."/>
            <person name="van Eijk R."/>
            <person name="Schleper C."/>
            <person name="Guy L."/>
            <person name="Ettema T.J."/>
        </authorList>
    </citation>
    <scope>NUCLEOTIDE SEQUENCE</scope>
</reference>
<dbReference type="EMBL" id="LAZR01000055">
    <property type="protein sequence ID" value="KKN97861.1"/>
    <property type="molecule type" value="Genomic_DNA"/>
</dbReference>
<dbReference type="AlphaFoldDB" id="A0A0F9XFU4"/>
<feature type="region of interest" description="Disordered" evidence="1">
    <location>
        <begin position="74"/>
        <end position="95"/>
    </location>
</feature>